<feature type="chain" id="PRO_5034623195" description="Sensor of ECF-type sigma factor" evidence="1">
    <location>
        <begin position="20"/>
        <end position="149"/>
    </location>
</feature>
<dbReference type="EMBL" id="VSKM01000003">
    <property type="protein sequence ID" value="TYB77438.1"/>
    <property type="molecule type" value="Genomic_DNA"/>
</dbReference>
<dbReference type="AlphaFoldDB" id="A0A8H2LIC8"/>
<name>A0A8H2LIC8_9FLAO</name>
<organism evidence="2 3">
    <name type="scientific">Bizionia saleffrena</name>
    <dbReference type="NCBI Taxonomy" id="291189"/>
    <lineage>
        <taxon>Bacteria</taxon>
        <taxon>Pseudomonadati</taxon>
        <taxon>Bacteroidota</taxon>
        <taxon>Flavobacteriia</taxon>
        <taxon>Flavobacteriales</taxon>
        <taxon>Flavobacteriaceae</taxon>
        <taxon>Bizionia</taxon>
    </lineage>
</organism>
<reference evidence="2 3" key="1">
    <citation type="submission" date="2019-08" db="EMBL/GenBank/DDBJ databases">
        <title>Genomes of Antarctic Bizionia species.</title>
        <authorList>
            <person name="Bowman J.P."/>
        </authorList>
    </citation>
    <scope>NUCLEOTIDE SEQUENCE [LARGE SCALE GENOMIC DNA]</scope>
    <source>
        <strain evidence="2 3">HFD</strain>
    </source>
</reference>
<evidence type="ECO:0000313" key="3">
    <source>
        <dbReference type="Proteomes" id="UP000323324"/>
    </source>
</evidence>
<comment type="caution">
    <text evidence="2">The sequence shown here is derived from an EMBL/GenBank/DDBJ whole genome shotgun (WGS) entry which is preliminary data.</text>
</comment>
<keyword evidence="1" id="KW-0732">Signal</keyword>
<evidence type="ECO:0008006" key="4">
    <source>
        <dbReference type="Google" id="ProtNLM"/>
    </source>
</evidence>
<dbReference type="RefSeq" id="WP_148368726.1">
    <property type="nucleotide sequence ID" value="NZ_VSKM01000003.1"/>
</dbReference>
<evidence type="ECO:0000313" key="2">
    <source>
        <dbReference type="EMBL" id="TYB77438.1"/>
    </source>
</evidence>
<dbReference type="Proteomes" id="UP000323324">
    <property type="component" value="Unassembled WGS sequence"/>
</dbReference>
<keyword evidence="3" id="KW-1185">Reference proteome</keyword>
<protein>
    <recommendedName>
        <fullName evidence="4">Sensor of ECF-type sigma factor</fullName>
    </recommendedName>
</protein>
<feature type="signal peptide" evidence="1">
    <location>
        <begin position="1"/>
        <end position="19"/>
    </location>
</feature>
<proteinExistence type="predicted"/>
<sequence length="149" mass="17653">MKYLLITALLVLFTHHVSAQHHDGKIDRDKLKTLKVAHITEQVSFTQQEAQAFWPLYNTYEAQRNTLHEASKERKKENLEGISEIAAKKYLNTLLKIEDDYYSNQKEYYAKLESVLSAKKIIKVIQANRSFRKKMIDEFKERHKKEVKK</sequence>
<gene>
    <name evidence="2" type="ORF">ES676_03860</name>
</gene>
<evidence type="ECO:0000256" key="1">
    <source>
        <dbReference type="SAM" id="SignalP"/>
    </source>
</evidence>
<accession>A0A8H2LIC8</accession>